<keyword evidence="5" id="KW-1185">Reference proteome</keyword>
<dbReference type="RefSeq" id="WP_169605655.1">
    <property type="nucleotide sequence ID" value="NZ_CP051682.1"/>
</dbReference>
<dbReference type="KEGG" id="mrob:HH214_01505"/>
<feature type="transmembrane region" description="Helical" evidence="3">
    <location>
        <begin position="233"/>
        <end position="262"/>
    </location>
</feature>
<feature type="transmembrane region" description="Helical" evidence="3">
    <location>
        <begin position="312"/>
        <end position="329"/>
    </location>
</feature>
<dbReference type="Proteomes" id="UP000503278">
    <property type="component" value="Chromosome"/>
</dbReference>
<keyword evidence="3" id="KW-1133">Transmembrane helix</keyword>
<evidence type="ECO:0000256" key="2">
    <source>
        <dbReference type="SAM" id="MobiDB-lite"/>
    </source>
</evidence>
<evidence type="ECO:0000313" key="4">
    <source>
        <dbReference type="EMBL" id="QJD94638.1"/>
    </source>
</evidence>
<accession>A0A7L5DWK7</accession>
<keyword evidence="3" id="KW-0472">Membrane</keyword>
<keyword evidence="1" id="KW-0175">Coiled coil</keyword>
<dbReference type="AlphaFoldDB" id="A0A7L5DWK7"/>
<feature type="compositionally biased region" description="Polar residues" evidence="2">
    <location>
        <begin position="508"/>
        <end position="520"/>
    </location>
</feature>
<proteinExistence type="predicted"/>
<name>A0A7L5DWK7_9SPHI</name>
<keyword evidence="3" id="KW-0812">Transmembrane</keyword>
<evidence type="ECO:0000256" key="3">
    <source>
        <dbReference type="SAM" id="Phobius"/>
    </source>
</evidence>
<sequence length="1059" mass="116149">MDIKSGKIDQDILHIGNALNTLGAEGLATAPVVSDMASRIGSVGISLGLTSGQVLGLSATMQELNIESEKGSTAVVAVLQRMLTSSKDFAKVAGMNVTEFKKLCDTDLYAAFMKVVDGAGKSKDSATGFAKLLDKLKLDGSGTSQVIAGLSSNQTLLHDRVTSATEALKGQDSILSEFDLKNNNRAANLEKLSKKFNGLFSSASFNDLSDLFMGWADKGIDVLKLVMSVFGSLIKLIIAGTAAFVAYNAVVVIATLTQAAWWKTLLESEAATKLIMVAEQAWAAIKLVLAGRITEARNAMAGFNAVMEANPIGLVIGAIAALVTMVILFKDTTNAMADAQNKLNEIHQKGIEGAADETEKINQLQEIIKDETAAREDKLLAIKKLRDIMPDHLKGYTDERILAGDAKIAVEEYIKTLEHRAAAEAAFEELKKLQTEKRRLENGKGNMSVADWIGVVAADIFTGQKNGQEHLENTEKSNKAKALSSVDAQIAAIKNEFRADFQKQALETPTSAVSHGTGNYTDEEDDKTKRKREQLMEESKRLSQQFKGFSAGELADLMATNEKEILDTGQKFDKMIQDEQNFLNNKKVKELLSDQELQKHRDEITALQKQKTDALNQIRLRQEKEYLQAVEKLRLEMSDRHESETQKEYDRINQFYDEELQKVGNNEAAKAKIQADRAHDLADAKLRAEKRLQQDTEGIKAQAPVAEANRDKVELARINKKYDDQVQALKDKYEKELGATQAYQDALALIQKNRKAETDTYKADKKKEQDKKNKDLAIQSAQDVSNAVFQIGANNRKAESDAYLANIEKKRDAELANKNLTEKQKQAINDKYDAQVKAEKLRAWQADKKAALEQAIINTALAVVKALPIWQNAAAAGVAGAAQIAIIAAQKPPQFATGVRNAPEGLATVGEAGPEIIQEGNRLRLADHEMLTYLQKGANVYNAGDTAKILSGNNTRSVALAAFQNMNATAAGVRFNQQGFTASVDAYRYGSTATTQPAAAPTPSATSQDMDWSAIMDKFDQMIQAQKDANDKQVKFIYQDFEKFKNKIDRARFEAGKTS</sequence>
<evidence type="ECO:0008006" key="6">
    <source>
        <dbReference type="Google" id="ProtNLM"/>
    </source>
</evidence>
<reference evidence="4 5" key="1">
    <citation type="submission" date="2020-04" db="EMBL/GenBank/DDBJ databases">
        <title>Genome sequencing of novel species.</title>
        <authorList>
            <person name="Heo J."/>
            <person name="Kim S.-J."/>
            <person name="Kim J.-S."/>
            <person name="Hong S.-B."/>
            <person name="Kwon S.-W."/>
        </authorList>
    </citation>
    <scope>NUCLEOTIDE SEQUENCE [LARGE SCALE GENOMIC DNA]</scope>
    <source>
        <strain evidence="4 5">F39-2</strain>
    </source>
</reference>
<evidence type="ECO:0000313" key="5">
    <source>
        <dbReference type="Proteomes" id="UP000503278"/>
    </source>
</evidence>
<feature type="coiled-coil region" evidence="1">
    <location>
        <begin position="329"/>
        <end position="374"/>
    </location>
</feature>
<protein>
    <recommendedName>
        <fullName evidence="6">Phage tail tape measure protein</fullName>
    </recommendedName>
</protein>
<dbReference type="EMBL" id="CP051682">
    <property type="protein sequence ID" value="QJD94638.1"/>
    <property type="molecule type" value="Genomic_DNA"/>
</dbReference>
<gene>
    <name evidence="4" type="ORF">HH214_01505</name>
</gene>
<feature type="region of interest" description="Disordered" evidence="2">
    <location>
        <begin position="508"/>
        <end position="529"/>
    </location>
</feature>
<organism evidence="4 5">
    <name type="scientific">Mucilaginibacter robiniae</name>
    <dbReference type="NCBI Taxonomy" id="2728022"/>
    <lineage>
        <taxon>Bacteria</taxon>
        <taxon>Pseudomonadati</taxon>
        <taxon>Bacteroidota</taxon>
        <taxon>Sphingobacteriia</taxon>
        <taxon>Sphingobacteriales</taxon>
        <taxon>Sphingobacteriaceae</taxon>
        <taxon>Mucilaginibacter</taxon>
    </lineage>
</organism>
<evidence type="ECO:0000256" key="1">
    <source>
        <dbReference type="SAM" id="Coils"/>
    </source>
</evidence>